<evidence type="ECO:0000313" key="2">
    <source>
        <dbReference type="WBParaSite" id="MCU_013950-RA"/>
    </source>
</evidence>
<reference evidence="2" key="1">
    <citation type="submission" date="2019-11" db="UniProtKB">
        <authorList>
            <consortium name="WormBaseParasite"/>
        </authorList>
    </citation>
    <scope>IDENTIFICATION</scope>
</reference>
<organism evidence="2">
    <name type="scientific">Mesocestoides corti</name>
    <name type="common">Flatworm</name>
    <dbReference type="NCBI Taxonomy" id="53468"/>
    <lineage>
        <taxon>Eukaryota</taxon>
        <taxon>Metazoa</taxon>
        <taxon>Spiralia</taxon>
        <taxon>Lophotrochozoa</taxon>
        <taxon>Platyhelminthes</taxon>
        <taxon>Cestoda</taxon>
        <taxon>Eucestoda</taxon>
        <taxon>Cyclophyllidea</taxon>
        <taxon>Mesocestoididae</taxon>
        <taxon>Mesocestoides</taxon>
    </lineage>
</organism>
<proteinExistence type="predicted"/>
<feature type="region of interest" description="Disordered" evidence="1">
    <location>
        <begin position="1"/>
        <end position="30"/>
    </location>
</feature>
<dbReference type="WBParaSite" id="MCU_013950-RA">
    <property type="protein sequence ID" value="MCU_013950-RA"/>
    <property type="gene ID" value="MCU_013950"/>
</dbReference>
<name>A0A5K3G416_MESCO</name>
<sequence>MVLARGESEQRASRRHTRAITPRPQPTPHLVTNHVTRMTYTHPRTRCYWVEVKHEVVSRCSEVGCSGTGPVSRLAVVLHVCLSDLWQLDPAQAGLLVLRCDATQLTPRPYGITN</sequence>
<accession>A0A5K3G416</accession>
<protein>
    <submittedName>
        <fullName evidence="2">Uncharacterized protein</fullName>
    </submittedName>
</protein>
<dbReference type="AlphaFoldDB" id="A0A5K3G416"/>
<feature type="compositionally biased region" description="Basic and acidic residues" evidence="1">
    <location>
        <begin position="1"/>
        <end position="12"/>
    </location>
</feature>
<evidence type="ECO:0000256" key="1">
    <source>
        <dbReference type="SAM" id="MobiDB-lite"/>
    </source>
</evidence>